<gene>
    <name evidence="2" type="ORF">NDU88_008595</name>
</gene>
<protein>
    <submittedName>
        <fullName evidence="2">Uncharacterized protein</fullName>
    </submittedName>
</protein>
<dbReference type="AlphaFoldDB" id="A0AAV7QQ55"/>
<name>A0AAV7QQ55_PLEWA</name>
<feature type="region of interest" description="Disordered" evidence="1">
    <location>
        <begin position="40"/>
        <end position="81"/>
    </location>
</feature>
<sequence>MQVMSHIELLDAGCLHRWIPLASLGSSKYAVCIKNELPGPRRDLGVSTQTEETEGALSTSDSPQKTRQHPRESQNTGTKKMQSAVVAALHWKVPRRRRTTQGAVCVTGWSAGDMGYAVHEGFLEEVHRSPRSCRRCGAQGYCRSMGRQALTSTKFGQLDLWTVWVTSVHHLCSTEHARRQERSPRVPVIVAEGCLQKQVSDSVTPREIPLVLLVQGKDKQSSKRAHLGNCCKCWLELKLQVTGVVLNTLLQLQRFLEHSAVDPMVRSGSRGVLEESCKPNLRKHPGERP</sequence>
<evidence type="ECO:0000256" key="1">
    <source>
        <dbReference type="SAM" id="MobiDB-lite"/>
    </source>
</evidence>
<evidence type="ECO:0000313" key="3">
    <source>
        <dbReference type="Proteomes" id="UP001066276"/>
    </source>
</evidence>
<evidence type="ECO:0000313" key="2">
    <source>
        <dbReference type="EMBL" id="KAJ1142268.1"/>
    </source>
</evidence>
<dbReference type="EMBL" id="JANPWB010000010">
    <property type="protein sequence ID" value="KAJ1142268.1"/>
    <property type="molecule type" value="Genomic_DNA"/>
</dbReference>
<dbReference type="Proteomes" id="UP001066276">
    <property type="component" value="Chromosome 6"/>
</dbReference>
<feature type="compositionally biased region" description="Polar residues" evidence="1">
    <location>
        <begin position="46"/>
        <end position="65"/>
    </location>
</feature>
<reference evidence="2" key="1">
    <citation type="journal article" date="2022" name="bioRxiv">
        <title>Sequencing and chromosome-scale assembly of the giantPleurodeles waltlgenome.</title>
        <authorList>
            <person name="Brown T."/>
            <person name="Elewa A."/>
            <person name="Iarovenko S."/>
            <person name="Subramanian E."/>
            <person name="Araus A.J."/>
            <person name="Petzold A."/>
            <person name="Susuki M."/>
            <person name="Suzuki K.-i.T."/>
            <person name="Hayashi T."/>
            <person name="Toyoda A."/>
            <person name="Oliveira C."/>
            <person name="Osipova E."/>
            <person name="Leigh N.D."/>
            <person name="Simon A."/>
            <person name="Yun M.H."/>
        </authorList>
    </citation>
    <scope>NUCLEOTIDE SEQUENCE</scope>
    <source>
        <strain evidence="2">20211129_DDA</strain>
        <tissue evidence="2">Liver</tissue>
    </source>
</reference>
<comment type="caution">
    <text evidence="2">The sequence shown here is derived from an EMBL/GenBank/DDBJ whole genome shotgun (WGS) entry which is preliminary data.</text>
</comment>
<keyword evidence="3" id="KW-1185">Reference proteome</keyword>
<proteinExistence type="predicted"/>
<organism evidence="2 3">
    <name type="scientific">Pleurodeles waltl</name>
    <name type="common">Iberian ribbed newt</name>
    <dbReference type="NCBI Taxonomy" id="8319"/>
    <lineage>
        <taxon>Eukaryota</taxon>
        <taxon>Metazoa</taxon>
        <taxon>Chordata</taxon>
        <taxon>Craniata</taxon>
        <taxon>Vertebrata</taxon>
        <taxon>Euteleostomi</taxon>
        <taxon>Amphibia</taxon>
        <taxon>Batrachia</taxon>
        <taxon>Caudata</taxon>
        <taxon>Salamandroidea</taxon>
        <taxon>Salamandridae</taxon>
        <taxon>Pleurodelinae</taxon>
        <taxon>Pleurodeles</taxon>
    </lineage>
</organism>
<accession>A0AAV7QQ55</accession>